<organism evidence="2 3">
    <name type="scientific">Streptomyces xinghaiensis</name>
    <dbReference type="NCBI Taxonomy" id="1038928"/>
    <lineage>
        <taxon>Bacteria</taxon>
        <taxon>Bacillati</taxon>
        <taxon>Actinomycetota</taxon>
        <taxon>Actinomycetes</taxon>
        <taxon>Kitasatosporales</taxon>
        <taxon>Streptomycetaceae</taxon>
        <taxon>Streptomyces</taxon>
    </lineage>
</organism>
<reference evidence="2 3" key="1">
    <citation type="journal article" date="2014" name="Genome Announc.">
        <title>Draft Genome Sequence of Streptomyces fradiae ATCC 19609, a Strain Highly Sensitive to Antibiotics.</title>
        <authorList>
            <person name="Bekker O.B."/>
            <person name="Klimina K.M."/>
            <person name="Vatlin A.A."/>
            <person name="Zakharevich N.V."/>
            <person name="Kasianov A.S."/>
            <person name="Danilenko V.N."/>
        </authorList>
    </citation>
    <scope>NUCLEOTIDE SEQUENCE [LARGE SCALE GENOMIC DNA]</scope>
    <source>
        <strain evidence="2 3">ATCC 19609</strain>
    </source>
</reference>
<feature type="region of interest" description="Disordered" evidence="1">
    <location>
        <begin position="188"/>
        <end position="211"/>
    </location>
</feature>
<gene>
    <name evidence="2" type="ORF">SFRA_016610</name>
</gene>
<dbReference type="OrthoDB" id="4350650at2"/>
<comment type="caution">
    <text evidence="2">The sequence shown here is derived from an EMBL/GenBank/DDBJ whole genome shotgun (WGS) entry which is preliminary data.</text>
</comment>
<name>A0A3R7I6U4_9ACTN</name>
<sequence length="211" mass="21755">MSGSRSRAFGRVCSGAESHGRGHPVNKKLAAALSGGAALVLALSGCGDDTDEKVDAYAKKVCDQVQPQLEKIAQANQSITSTAADGKPEEIKKADSAAFQKISDAYAAMSDSVEKAGVPPVDDGEKTRREAVKELDDTAGAYAGLKTSVDKLDTKDQAKFAEGLKGVAEDLDKVNKVGGDAIRKLQSGDIGAAMSEQPGCRRPSGSPSAST</sequence>
<accession>A0A3R7I6U4</accession>
<evidence type="ECO:0000313" key="2">
    <source>
        <dbReference type="EMBL" id="RKM95029.1"/>
    </source>
</evidence>
<dbReference type="EMBL" id="JNAD02000007">
    <property type="protein sequence ID" value="RKM95029.1"/>
    <property type="molecule type" value="Genomic_DNA"/>
</dbReference>
<dbReference type="AlphaFoldDB" id="A0A3R7I6U4"/>
<evidence type="ECO:0000313" key="3">
    <source>
        <dbReference type="Proteomes" id="UP000028058"/>
    </source>
</evidence>
<evidence type="ECO:0000256" key="1">
    <source>
        <dbReference type="SAM" id="MobiDB-lite"/>
    </source>
</evidence>
<proteinExistence type="predicted"/>
<dbReference type="Proteomes" id="UP000028058">
    <property type="component" value="Unassembled WGS sequence"/>
</dbReference>
<protein>
    <submittedName>
        <fullName evidence="2">Small secreted protein</fullName>
    </submittedName>
</protein>
<keyword evidence="3" id="KW-1185">Reference proteome</keyword>
<feature type="region of interest" description="Disordered" evidence="1">
    <location>
        <begin position="1"/>
        <end position="23"/>
    </location>
</feature>